<protein>
    <submittedName>
        <fullName evidence="3">Receptor</fullName>
    </submittedName>
</protein>
<feature type="signal peptide" evidence="2">
    <location>
        <begin position="1"/>
        <end position="25"/>
    </location>
</feature>
<sequence>MKAIYAYAKSVALAGGLAMAFTANAAYPEKPIEVIISFPPAGATDALARAVGQRLSDNLGQTVVVQNRPGAGGAIGLAAAARAQTDGYNLYLAATTNQAIAAAIYPKQEVSLLKDFVPIGQVGFAPHALVVPASLPIKSVGELLAYLKEKPGTYNFASQGTGTLSHLESELFVAGNQLDMMHIPYKGSAQALPDVANGSSAMMFDSVTGSMPMVQAGKIRYLAVASTSRVSLLPDVPTLAEAGVKNVVADNVFGLFAPKGVPTEVVATLSTALEAVLADPGLKASLAKQGSEVSYAAPQALGATIAEEHRYWAGVVKTADIKPQ</sequence>
<accession>A0A2N4U481</accession>
<dbReference type="Proteomes" id="UP000234190">
    <property type="component" value="Unassembled WGS sequence"/>
</dbReference>
<dbReference type="InterPro" id="IPR005064">
    <property type="entry name" value="BUG"/>
</dbReference>
<dbReference type="EMBL" id="PDNW01000008">
    <property type="protein sequence ID" value="PLC49832.1"/>
    <property type="molecule type" value="Genomic_DNA"/>
</dbReference>
<dbReference type="PIRSF" id="PIRSF017082">
    <property type="entry name" value="YflP"/>
    <property type="match status" value="1"/>
</dbReference>
<dbReference type="CDD" id="cd07012">
    <property type="entry name" value="PBP2_Bug_TTT"/>
    <property type="match status" value="1"/>
</dbReference>
<dbReference type="Pfam" id="PF03401">
    <property type="entry name" value="TctC"/>
    <property type="match status" value="1"/>
</dbReference>
<dbReference type="RefSeq" id="WP_102074025.1">
    <property type="nucleotide sequence ID" value="NZ_PDNW01000008.1"/>
</dbReference>
<dbReference type="SUPFAM" id="SSF53850">
    <property type="entry name" value="Periplasmic binding protein-like II"/>
    <property type="match status" value="1"/>
</dbReference>
<evidence type="ECO:0000256" key="2">
    <source>
        <dbReference type="SAM" id="SignalP"/>
    </source>
</evidence>
<comment type="similarity">
    <text evidence="1">Belongs to the UPF0065 (bug) family.</text>
</comment>
<name>A0A2N4U481_9BURK</name>
<keyword evidence="2" id="KW-0732">Signal</keyword>
<dbReference type="AlphaFoldDB" id="A0A2N4U481"/>
<dbReference type="PANTHER" id="PTHR42928:SF5">
    <property type="entry name" value="BLR1237 PROTEIN"/>
    <property type="match status" value="1"/>
</dbReference>
<keyword evidence="3" id="KW-0675">Receptor</keyword>
<keyword evidence="4" id="KW-1185">Reference proteome</keyword>
<organism evidence="3 4">
    <name type="scientific">Pollutimonas subterranea</name>
    <dbReference type="NCBI Taxonomy" id="2045210"/>
    <lineage>
        <taxon>Bacteria</taxon>
        <taxon>Pseudomonadati</taxon>
        <taxon>Pseudomonadota</taxon>
        <taxon>Betaproteobacteria</taxon>
        <taxon>Burkholderiales</taxon>
        <taxon>Alcaligenaceae</taxon>
        <taxon>Pollutimonas</taxon>
    </lineage>
</organism>
<dbReference type="InterPro" id="IPR042100">
    <property type="entry name" value="Bug_dom1"/>
</dbReference>
<dbReference type="PANTHER" id="PTHR42928">
    <property type="entry name" value="TRICARBOXYLATE-BINDING PROTEIN"/>
    <property type="match status" value="1"/>
</dbReference>
<evidence type="ECO:0000313" key="4">
    <source>
        <dbReference type="Proteomes" id="UP000234190"/>
    </source>
</evidence>
<dbReference type="OrthoDB" id="8678477at2"/>
<gene>
    <name evidence="3" type="ORF">CR159_11120</name>
</gene>
<dbReference type="Gene3D" id="3.40.190.10">
    <property type="entry name" value="Periplasmic binding protein-like II"/>
    <property type="match status" value="1"/>
</dbReference>
<proteinExistence type="inferred from homology"/>
<reference evidence="3 4" key="1">
    <citation type="submission" date="2017-10" db="EMBL/GenBank/DDBJ databases">
        <title>Two draft genome sequences of Pusillimonas sp. strains isolated from a nitrate- and radionuclide-contaminated groundwater in Russia.</title>
        <authorList>
            <person name="Grouzdev D.S."/>
            <person name="Tourova T.P."/>
            <person name="Goeva M.A."/>
            <person name="Babich T.L."/>
            <person name="Sokolova D.S."/>
            <person name="Abdullin R."/>
            <person name="Poltaraus A.B."/>
            <person name="Toshchakov S.V."/>
            <person name="Nazina T.N."/>
        </authorList>
    </citation>
    <scope>NUCLEOTIDE SEQUENCE [LARGE SCALE GENOMIC DNA]</scope>
    <source>
        <strain evidence="3 4">JR1/69-3-13</strain>
    </source>
</reference>
<evidence type="ECO:0000313" key="3">
    <source>
        <dbReference type="EMBL" id="PLC49832.1"/>
    </source>
</evidence>
<comment type="caution">
    <text evidence="3">The sequence shown here is derived from an EMBL/GenBank/DDBJ whole genome shotgun (WGS) entry which is preliminary data.</text>
</comment>
<dbReference type="Gene3D" id="3.40.190.150">
    <property type="entry name" value="Bordetella uptake gene, domain 1"/>
    <property type="match status" value="1"/>
</dbReference>
<feature type="chain" id="PRO_5014768960" evidence="2">
    <location>
        <begin position="26"/>
        <end position="324"/>
    </location>
</feature>
<evidence type="ECO:0000256" key="1">
    <source>
        <dbReference type="ARBA" id="ARBA00006987"/>
    </source>
</evidence>